<evidence type="ECO:0000256" key="1">
    <source>
        <dbReference type="ARBA" id="ARBA00001954"/>
    </source>
</evidence>
<dbReference type="GO" id="GO:0005506">
    <property type="term" value="F:iron ion binding"/>
    <property type="evidence" value="ECO:0007669"/>
    <property type="project" value="InterPro"/>
</dbReference>
<evidence type="ECO:0000259" key="9">
    <source>
        <dbReference type="Pfam" id="PF02668"/>
    </source>
</evidence>
<feature type="domain" description="TauD/TfdA-like" evidence="9">
    <location>
        <begin position="229"/>
        <end position="294"/>
    </location>
</feature>
<keyword evidence="10" id="KW-0223">Dioxygenase</keyword>
<evidence type="ECO:0000256" key="7">
    <source>
        <dbReference type="PIRSR" id="PIRSR019543-2"/>
    </source>
</evidence>
<dbReference type="InterPro" id="IPR042098">
    <property type="entry name" value="TauD-like_sf"/>
</dbReference>
<keyword evidence="8" id="KW-0472">Membrane</keyword>
<dbReference type="GO" id="GO:0017000">
    <property type="term" value="P:antibiotic biosynthetic process"/>
    <property type="evidence" value="ECO:0007669"/>
    <property type="project" value="UniProtKB-KW"/>
</dbReference>
<dbReference type="GO" id="GO:0016706">
    <property type="term" value="F:2-oxoglutarate-dependent dioxygenase activity"/>
    <property type="evidence" value="ECO:0007669"/>
    <property type="project" value="UniProtKB-ARBA"/>
</dbReference>
<dbReference type="InterPro" id="IPR003819">
    <property type="entry name" value="TauD/TfdA-like"/>
</dbReference>
<dbReference type="PIRSF" id="PIRSF019543">
    <property type="entry name" value="Clavaminate_syn"/>
    <property type="match status" value="1"/>
</dbReference>
<keyword evidence="8" id="KW-1133">Transmembrane helix</keyword>
<dbReference type="PANTHER" id="PTHR10696">
    <property type="entry name" value="GAMMA-BUTYROBETAINE HYDROXYLASE-RELATED"/>
    <property type="match status" value="1"/>
</dbReference>
<organism evidence="10 11">
    <name type="scientific">Spirosoma profusum</name>
    <dbReference type="NCBI Taxonomy" id="2771354"/>
    <lineage>
        <taxon>Bacteria</taxon>
        <taxon>Pseudomonadati</taxon>
        <taxon>Bacteroidota</taxon>
        <taxon>Cytophagia</taxon>
        <taxon>Cytophagales</taxon>
        <taxon>Cytophagaceae</taxon>
        <taxon>Spirosoma</taxon>
    </lineage>
</organism>
<keyword evidence="8" id="KW-0812">Transmembrane</keyword>
<evidence type="ECO:0000256" key="3">
    <source>
        <dbReference type="ARBA" id="ARBA00022723"/>
    </source>
</evidence>
<keyword evidence="3 7" id="KW-0479">Metal-binding</keyword>
<dbReference type="Pfam" id="PF02668">
    <property type="entry name" value="TauD"/>
    <property type="match status" value="1"/>
</dbReference>
<feature type="binding site" evidence="7">
    <location>
        <position position="148"/>
    </location>
    <ligand>
        <name>Fe cation</name>
        <dbReference type="ChEBI" id="CHEBI:24875"/>
    </ligand>
</feature>
<dbReference type="InterPro" id="IPR014503">
    <property type="entry name" value="Clavaminate_syn-like"/>
</dbReference>
<protein>
    <submittedName>
        <fullName evidence="10">TauD/TfdA family dioxygenase</fullName>
    </submittedName>
</protein>
<dbReference type="PANTHER" id="PTHR10696:SF56">
    <property type="entry name" value="TAUD_TFDA-LIKE DOMAIN-CONTAINING PROTEIN"/>
    <property type="match status" value="1"/>
</dbReference>
<sequence length="314" mass="36235">MIKEYIVSSTERHSIWELAKEIFTHTSDHSDKTIFSNSLIVEAQLELKIREELYRLSRTGEYDAIIFRQLVDNSLIDIETPNKVRIRRNIDYIFEIIPLLLMSATGFPIAYEVQHNGRIINDVLPVEEFKNIDNSTAGVAKRFNLHTEDAYHNFPPDFIGLFCIRNNEKAATLVSILSDNIFTDKDYSSLFEKLFINQANAGSAQNYNYEVKRAILFGQKSKPNIRLNTARLPQIDNKQISSLLSSFVDILNENSQRVVLQSGDMIIMNNLRCVHGRDAFETDFSVEKRWLLRVLSRRDIAECLVEPFNVNVLL</sequence>
<keyword evidence="4" id="KW-0560">Oxidoreductase</keyword>
<gene>
    <name evidence="10" type="ORF">IC229_02410</name>
</gene>
<dbReference type="RefSeq" id="WP_190885342.1">
    <property type="nucleotide sequence ID" value="NZ_JACWZY010000002.1"/>
</dbReference>
<keyword evidence="5 7" id="KW-0408">Iron</keyword>
<name>A0A926XTH3_9BACT</name>
<evidence type="ECO:0000256" key="5">
    <source>
        <dbReference type="ARBA" id="ARBA00023004"/>
    </source>
</evidence>
<dbReference type="InterPro" id="IPR050411">
    <property type="entry name" value="AlphaKG_dependent_hydroxylases"/>
</dbReference>
<dbReference type="Proteomes" id="UP000598820">
    <property type="component" value="Unassembled WGS sequence"/>
</dbReference>
<dbReference type="EMBL" id="JACWZY010000002">
    <property type="protein sequence ID" value="MBD2699474.1"/>
    <property type="molecule type" value="Genomic_DNA"/>
</dbReference>
<keyword evidence="6" id="KW-0045">Antibiotic biosynthesis</keyword>
<dbReference type="SUPFAM" id="SSF51197">
    <property type="entry name" value="Clavaminate synthase-like"/>
    <property type="match status" value="1"/>
</dbReference>
<evidence type="ECO:0000313" key="10">
    <source>
        <dbReference type="EMBL" id="MBD2699474.1"/>
    </source>
</evidence>
<evidence type="ECO:0000256" key="8">
    <source>
        <dbReference type="SAM" id="Phobius"/>
    </source>
</evidence>
<comment type="cofactor">
    <cofactor evidence="1">
        <name>Fe(2+)</name>
        <dbReference type="ChEBI" id="CHEBI:29033"/>
    </cofactor>
</comment>
<evidence type="ECO:0000256" key="4">
    <source>
        <dbReference type="ARBA" id="ARBA00023002"/>
    </source>
</evidence>
<comment type="similarity">
    <text evidence="2">Belongs to the clavaminate synthase family.</text>
</comment>
<dbReference type="AlphaFoldDB" id="A0A926XTH3"/>
<reference evidence="10" key="1">
    <citation type="submission" date="2020-09" db="EMBL/GenBank/DDBJ databases">
        <authorList>
            <person name="Kim M.K."/>
        </authorList>
    </citation>
    <scope>NUCLEOTIDE SEQUENCE</scope>
    <source>
        <strain evidence="10">BT702</strain>
    </source>
</reference>
<evidence type="ECO:0000256" key="6">
    <source>
        <dbReference type="ARBA" id="ARBA00023194"/>
    </source>
</evidence>
<feature type="transmembrane region" description="Helical" evidence="8">
    <location>
        <begin position="92"/>
        <end position="111"/>
    </location>
</feature>
<evidence type="ECO:0000256" key="2">
    <source>
        <dbReference type="ARBA" id="ARBA00008425"/>
    </source>
</evidence>
<comment type="caution">
    <text evidence="10">The sequence shown here is derived from an EMBL/GenBank/DDBJ whole genome shotgun (WGS) entry which is preliminary data.</text>
</comment>
<evidence type="ECO:0000313" key="11">
    <source>
        <dbReference type="Proteomes" id="UP000598820"/>
    </source>
</evidence>
<feature type="binding site" evidence="7">
    <location>
        <position position="146"/>
    </location>
    <ligand>
        <name>Fe cation</name>
        <dbReference type="ChEBI" id="CHEBI:24875"/>
    </ligand>
</feature>
<proteinExistence type="inferred from homology"/>
<dbReference type="Gene3D" id="3.60.130.10">
    <property type="entry name" value="Clavaminate synthase-like"/>
    <property type="match status" value="1"/>
</dbReference>
<accession>A0A926XTH3</accession>
<keyword evidence="11" id="KW-1185">Reference proteome</keyword>